<evidence type="ECO:0000313" key="2">
    <source>
        <dbReference type="Proteomes" id="UP001060215"/>
    </source>
</evidence>
<accession>A0ACC0IQV7</accession>
<sequence>MPSWVSLEIRECSALMTSLPRTSAANKLALDGCDGVDLGWQGVSSLVKLEISNMPSLKELTLELHMLTNLQELIIRNCRSLVSFPHTGLPPMLTRLEVRSCEALDSVNVCRNTCLQELCIENCSSLLSFAVGVLPITLNSIHIRECPKLVFSVSEEMECCNSSLKWLSLHSCGPLKSLPLGFFPKLQSLDIENSEILSIPNGHGLNISTSLERVQISDVCFSFYRLTDIIFSIRLCTISTMEGASDLHFTMKTVEDANAAIEKLNGTDILRDSIGLKDASVSGVSPMNEEVLEQQIINEKEILPPTAEKILVSGGQSLPSQQHGEPVSSASSNKLLTFLIHMFHLGMHHLNWQCVQCHLLASQKFMKAALDNCSDLLRKRKCCPSSALDVGKSNNRLRKEKIFLEPLMTGLCADLCNVYTRDFIAAKPHLVNVEEACPEPIVAESPPMHGLEMEIERLQNY</sequence>
<keyword evidence="2" id="KW-1185">Reference proteome</keyword>
<dbReference type="Proteomes" id="UP001060215">
    <property type="component" value="Chromosome 3"/>
</dbReference>
<protein>
    <submittedName>
        <fullName evidence="1">Sister chromatid cohesion 1 protein 3</fullName>
    </submittedName>
</protein>
<comment type="caution">
    <text evidence="1">The sequence shown here is derived from an EMBL/GenBank/DDBJ whole genome shotgun (WGS) entry which is preliminary data.</text>
</comment>
<reference evidence="1 2" key="1">
    <citation type="journal article" date="2022" name="Plant J.">
        <title>Chromosome-level genome of Camellia lanceoleosa provides a valuable resource for understanding genome evolution and self-incompatibility.</title>
        <authorList>
            <person name="Gong W."/>
            <person name="Xiao S."/>
            <person name="Wang L."/>
            <person name="Liao Z."/>
            <person name="Chang Y."/>
            <person name="Mo W."/>
            <person name="Hu G."/>
            <person name="Li W."/>
            <person name="Zhao G."/>
            <person name="Zhu H."/>
            <person name="Hu X."/>
            <person name="Ji K."/>
            <person name="Xiang X."/>
            <person name="Song Q."/>
            <person name="Yuan D."/>
            <person name="Jin S."/>
            <person name="Zhang L."/>
        </authorList>
    </citation>
    <scope>NUCLEOTIDE SEQUENCE [LARGE SCALE GENOMIC DNA]</scope>
    <source>
        <strain evidence="1">SQ_2022a</strain>
    </source>
</reference>
<gene>
    <name evidence="1" type="ORF">LOK49_LG02G01338</name>
</gene>
<organism evidence="1 2">
    <name type="scientific">Camellia lanceoleosa</name>
    <dbReference type="NCBI Taxonomy" id="1840588"/>
    <lineage>
        <taxon>Eukaryota</taxon>
        <taxon>Viridiplantae</taxon>
        <taxon>Streptophyta</taxon>
        <taxon>Embryophyta</taxon>
        <taxon>Tracheophyta</taxon>
        <taxon>Spermatophyta</taxon>
        <taxon>Magnoliopsida</taxon>
        <taxon>eudicotyledons</taxon>
        <taxon>Gunneridae</taxon>
        <taxon>Pentapetalae</taxon>
        <taxon>asterids</taxon>
        <taxon>Ericales</taxon>
        <taxon>Theaceae</taxon>
        <taxon>Camellia</taxon>
    </lineage>
</organism>
<name>A0ACC0IQV7_9ERIC</name>
<evidence type="ECO:0000313" key="1">
    <source>
        <dbReference type="EMBL" id="KAI8027664.1"/>
    </source>
</evidence>
<proteinExistence type="predicted"/>
<dbReference type="EMBL" id="CM045760">
    <property type="protein sequence ID" value="KAI8027664.1"/>
    <property type="molecule type" value="Genomic_DNA"/>
</dbReference>